<dbReference type="SUPFAM" id="SSF54373">
    <property type="entry name" value="FAD-linked reductases, C-terminal domain"/>
    <property type="match status" value="1"/>
</dbReference>
<dbReference type="GO" id="GO:0008767">
    <property type="term" value="F:UDP-galactopyranose mutase activity"/>
    <property type="evidence" value="ECO:0007669"/>
    <property type="project" value="UniProtKB-EC"/>
</dbReference>
<reference evidence="2 3" key="1">
    <citation type="journal article" date="2018" name="bioRxiv">
        <title>Evidence of independent acquisition and adaption of ultra-small bacteria to human hosts across the highly diverse yet reduced genomes of the phylum Saccharibacteria.</title>
        <authorList>
            <person name="McLean J.S."/>
            <person name="Bor B."/>
            <person name="To T.T."/>
            <person name="Liu Q."/>
            <person name="Kearns K.A."/>
            <person name="Solden L.M."/>
            <person name="Wrighton K.C."/>
            <person name="He X."/>
            <person name="Shi W."/>
        </authorList>
    </citation>
    <scope>NUCLEOTIDE SEQUENCE [LARGE SCALE GENOMIC DNA]</scope>
    <source>
        <strain evidence="2 3">TM7_KMM_G3_1_HOT_351</strain>
    </source>
</reference>
<organism evidence="2 3">
    <name type="scientific">Candidatus Nanosyncoccus nanoralicus</name>
    <dbReference type="NCBI Taxonomy" id="2171996"/>
    <lineage>
        <taxon>Bacteria</taxon>
        <taxon>Candidatus Saccharimonadota</taxon>
        <taxon>Candidatus Nanosyncoccalia</taxon>
        <taxon>Candidatus Nanosyncoccales</taxon>
        <taxon>Candidatus Nanosyncoccaceae</taxon>
        <taxon>Candidatus Nanosyncoccus</taxon>
    </lineage>
</organism>
<evidence type="ECO:0000259" key="1">
    <source>
        <dbReference type="Pfam" id="PF03275"/>
    </source>
</evidence>
<proteinExistence type="predicted"/>
<protein>
    <submittedName>
        <fullName evidence="2">UDP-galactopyranose mutase</fullName>
        <ecNumber evidence="2">5.4.99.9</ecNumber>
    </submittedName>
</protein>
<dbReference type="SUPFAM" id="SSF51971">
    <property type="entry name" value="Nucleotide-binding domain"/>
    <property type="match status" value="1"/>
</dbReference>
<dbReference type="PANTHER" id="PTHR21197">
    <property type="entry name" value="UDP-GALACTOPYRANOSE MUTASE"/>
    <property type="match status" value="1"/>
</dbReference>
<dbReference type="EC" id="5.4.99.9" evidence="2"/>
<evidence type="ECO:0000313" key="2">
    <source>
        <dbReference type="EMBL" id="RYC73975.1"/>
    </source>
</evidence>
<name>A0ABY0FKR1_9BACT</name>
<dbReference type="PANTHER" id="PTHR21197:SF0">
    <property type="entry name" value="UDP-GALACTOPYRANOSE MUTASE"/>
    <property type="match status" value="1"/>
</dbReference>
<comment type="caution">
    <text evidence="2">The sequence shown here is derived from an EMBL/GenBank/DDBJ whole genome shotgun (WGS) entry which is preliminary data.</text>
</comment>
<dbReference type="Proteomes" id="UP001191004">
    <property type="component" value="Unassembled WGS sequence"/>
</dbReference>
<reference evidence="2 3" key="2">
    <citation type="journal article" date="2020" name="Cell Rep.">
        <title>Acquisition and Adaptation of Ultra-small Parasitic Reduced Genome Bacteria to Mammalian Hosts.</title>
        <authorList>
            <person name="McLean J.S."/>
            <person name="Bor B."/>
            <person name="Kerns K.A."/>
            <person name="Liu Q."/>
            <person name="To T.T."/>
            <person name="Solden L."/>
            <person name="Hendrickson E.L."/>
            <person name="Wrighton K."/>
            <person name="Shi W."/>
            <person name="He X."/>
        </authorList>
    </citation>
    <scope>NUCLEOTIDE SEQUENCE [LARGE SCALE GENOMIC DNA]</scope>
    <source>
        <strain evidence="2 3">TM7_KMM_G3_1_HOT_351</strain>
    </source>
</reference>
<dbReference type="EMBL" id="PRLL01000001">
    <property type="protein sequence ID" value="RYC73975.1"/>
    <property type="molecule type" value="Genomic_DNA"/>
</dbReference>
<feature type="domain" description="UDP-galactopyranose mutase C-terminal" evidence="1">
    <location>
        <begin position="1"/>
        <end position="150"/>
    </location>
</feature>
<gene>
    <name evidence="2" type="primary">glf</name>
    <name evidence="2" type="ORF">G3KMM_00015</name>
</gene>
<dbReference type="Gene3D" id="3.40.50.720">
    <property type="entry name" value="NAD(P)-binding Rossmann-like Domain"/>
    <property type="match status" value="2"/>
</dbReference>
<dbReference type="Pfam" id="PF03275">
    <property type="entry name" value="GLF"/>
    <property type="match status" value="1"/>
</dbReference>
<evidence type="ECO:0000313" key="3">
    <source>
        <dbReference type="Proteomes" id="UP001191004"/>
    </source>
</evidence>
<keyword evidence="2" id="KW-0413">Isomerase</keyword>
<sequence>MFQSENIEVRLNTSFKDLPADLKMLTTIYTGPVDELLNYELGILPYRSLHFETEWTKESLGCAVINEADKNIPYTRTHDYKYYQIHQPEVLASKKSYLCKEYPADYEVGKEAYYPVNNTESEVLYQKYLELLKERYPNIILGGRLGAYRYWDMDIAIKNALDLAALILKNKNIS</sequence>
<accession>A0ABY0FKR1</accession>
<dbReference type="InterPro" id="IPR015899">
    <property type="entry name" value="UDP-GalPyranose_mutase_C"/>
</dbReference>
<keyword evidence="3" id="KW-1185">Reference proteome</keyword>